<name>A0ABS9KE90_9BACT</name>
<dbReference type="Pfam" id="PF20732">
    <property type="entry name" value="NamZ_C"/>
    <property type="match status" value="1"/>
</dbReference>
<proteinExistence type="predicted"/>
<organism evidence="4 5">
    <name type="scientific">Rhodohalobacter sulfatireducens</name>
    <dbReference type="NCBI Taxonomy" id="2911366"/>
    <lineage>
        <taxon>Bacteria</taxon>
        <taxon>Pseudomonadati</taxon>
        <taxon>Balneolota</taxon>
        <taxon>Balneolia</taxon>
        <taxon>Balneolales</taxon>
        <taxon>Balneolaceae</taxon>
        <taxon>Rhodohalobacter</taxon>
    </lineage>
</organism>
<dbReference type="PIRSF" id="PIRSF016719">
    <property type="entry name" value="UCP016719"/>
    <property type="match status" value="1"/>
</dbReference>
<evidence type="ECO:0000259" key="2">
    <source>
        <dbReference type="Pfam" id="PF07075"/>
    </source>
</evidence>
<dbReference type="InterPro" id="IPR048502">
    <property type="entry name" value="NamZ_N"/>
</dbReference>
<gene>
    <name evidence="4" type="ORF">L6773_11435</name>
</gene>
<dbReference type="Gene3D" id="3.40.50.12170">
    <property type="entry name" value="Uncharacterised protein PF07075, DUF1343"/>
    <property type="match status" value="1"/>
</dbReference>
<accession>A0ABS9KE90</accession>
<evidence type="ECO:0000313" key="5">
    <source>
        <dbReference type="Proteomes" id="UP001165366"/>
    </source>
</evidence>
<dbReference type="RefSeq" id="WP_237854544.1">
    <property type="nucleotide sequence ID" value="NZ_JAKLWS010000013.1"/>
</dbReference>
<dbReference type="PANTHER" id="PTHR42915:SF1">
    <property type="entry name" value="PEPTIDOGLYCAN BETA-N-ACETYLMURAMIDASE NAMZ"/>
    <property type="match status" value="1"/>
</dbReference>
<dbReference type="Proteomes" id="UP001165366">
    <property type="component" value="Unassembled WGS sequence"/>
</dbReference>
<keyword evidence="1" id="KW-0732">Signal</keyword>
<dbReference type="EMBL" id="JAKLWS010000013">
    <property type="protein sequence ID" value="MCG2589181.1"/>
    <property type="molecule type" value="Genomic_DNA"/>
</dbReference>
<dbReference type="InterPro" id="IPR048503">
    <property type="entry name" value="NamZ_C"/>
</dbReference>
<comment type="caution">
    <text evidence="4">The sequence shown here is derived from an EMBL/GenBank/DDBJ whole genome shotgun (WGS) entry which is preliminary data.</text>
</comment>
<dbReference type="Pfam" id="PF07075">
    <property type="entry name" value="NamZ_N"/>
    <property type="match status" value="1"/>
</dbReference>
<reference evidence="4" key="2">
    <citation type="submission" date="2024-05" db="EMBL/GenBank/DDBJ databases">
        <title>Rhodohalobacter halophilus gen. nov., sp. nov., a moderately halophilic member of the family Balneolaceae.</title>
        <authorList>
            <person name="Xia J."/>
        </authorList>
    </citation>
    <scope>NUCLEOTIDE SEQUENCE</scope>
    <source>
        <strain evidence="4">WB101</strain>
    </source>
</reference>
<feature type="domain" description="Peptidoglycan beta-N-acetylmuramidase NamZ C-terminal" evidence="3">
    <location>
        <begin position="264"/>
        <end position="414"/>
    </location>
</feature>
<dbReference type="PROSITE" id="PS51257">
    <property type="entry name" value="PROKAR_LIPOPROTEIN"/>
    <property type="match status" value="1"/>
</dbReference>
<dbReference type="PANTHER" id="PTHR42915">
    <property type="entry name" value="HYPOTHETICAL 460 KDA PROTEIN IN FEUA-SIGW INTERGENIC REGION [PRECURSOR]"/>
    <property type="match status" value="1"/>
</dbReference>
<evidence type="ECO:0000313" key="4">
    <source>
        <dbReference type="EMBL" id="MCG2589181.1"/>
    </source>
</evidence>
<sequence>MSIQIRFLLLSLIAFSMIACSEPNETTAEEAEPMKVRTGAEMLIENHLDELDGQRVGLVMNPTARIGNTHMLDTLMALDVNVSALFAPEHGFRGEAGAGEKIEDGVDQETGLPVFSLYGDTRKPTPEMLEEVDLLIFDMQDVGARFYTYNATMGLVIEAAADVGIPVWILDRPNPAGGDYVSGWLMEDEHQSFVGAYPIPVAHGLTLGELAEMAVDENWLNTDAQPDVRVIQMDGWTRDMKWPDTGLDWVAPSPNLPTFDHAFMYLGTVYFEGTSLSEGRGTNDPFLTAGAPATYLSDGVLEDLNNLTNNVSVEATEFTPESIPGVAISPKHQDTVCYGVKITLNGYDFDPVRTGLKIFTTLVQSTSEYEIRDFIYLLAGSTEIDQLMSGELTVEEINFELGEFLESREQYLLY</sequence>
<evidence type="ECO:0000256" key="1">
    <source>
        <dbReference type="SAM" id="SignalP"/>
    </source>
</evidence>
<dbReference type="InterPro" id="IPR008302">
    <property type="entry name" value="NamZ"/>
</dbReference>
<feature type="chain" id="PRO_5047331819" evidence="1">
    <location>
        <begin position="22"/>
        <end position="414"/>
    </location>
</feature>
<protein>
    <submittedName>
        <fullName evidence="4">DUF1343 domain-containing protein</fullName>
    </submittedName>
</protein>
<reference evidence="4" key="1">
    <citation type="submission" date="2022-01" db="EMBL/GenBank/DDBJ databases">
        <authorList>
            <person name="Wang Y."/>
        </authorList>
    </citation>
    <scope>NUCLEOTIDE SEQUENCE</scope>
    <source>
        <strain evidence="4">WB101</strain>
    </source>
</reference>
<feature type="domain" description="Peptidoglycan beta-N-acetylmuramidase NamZ N-terminal" evidence="2">
    <location>
        <begin position="56"/>
        <end position="259"/>
    </location>
</feature>
<keyword evidence="5" id="KW-1185">Reference proteome</keyword>
<feature type="signal peptide" evidence="1">
    <location>
        <begin position="1"/>
        <end position="21"/>
    </location>
</feature>
<dbReference type="Gene3D" id="3.90.1150.140">
    <property type="match status" value="1"/>
</dbReference>
<evidence type="ECO:0000259" key="3">
    <source>
        <dbReference type="Pfam" id="PF20732"/>
    </source>
</evidence>